<proteinExistence type="predicted"/>
<dbReference type="SUPFAM" id="SSF56300">
    <property type="entry name" value="Metallo-dependent phosphatases"/>
    <property type="match status" value="1"/>
</dbReference>
<evidence type="ECO:0000313" key="4">
    <source>
        <dbReference type="EMBL" id="MBB6098698.1"/>
    </source>
</evidence>
<keyword evidence="2" id="KW-0378">Hydrolase</keyword>
<dbReference type="InterPro" id="IPR029052">
    <property type="entry name" value="Metallo-depent_PP-like"/>
</dbReference>
<evidence type="ECO:0000256" key="1">
    <source>
        <dbReference type="ARBA" id="ARBA00022723"/>
    </source>
</evidence>
<dbReference type="Proteomes" id="UP000569951">
    <property type="component" value="Unassembled WGS sequence"/>
</dbReference>
<dbReference type="PANTHER" id="PTHR31302:SF31">
    <property type="entry name" value="PHOSPHODIESTERASE YAEI"/>
    <property type="match status" value="1"/>
</dbReference>
<keyword evidence="1" id="KW-0479">Metal-binding</keyword>
<dbReference type="GO" id="GO:0046872">
    <property type="term" value="F:metal ion binding"/>
    <property type="evidence" value="ECO:0007669"/>
    <property type="project" value="UniProtKB-KW"/>
</dbReference>
<evidence type="ECO:0000259" key="3">
    <source>
        <dbReference type="Pfam" id="PF00149"/>
    </source>
</evidence>
<dbReference type="GO" id="GO:0008758">
    <property type="term" value="F:UDP-2,3-diacylglucosamine hydrolase activity"/>
    <property type="evidence" value="ECO:0007669"/>
    <property type="project" value="TreeGrafter"/>
</dbReference>
<dbReference type="Pfam" id="PF00149">
    <property type="entry name" value="Metallophos"/>
    <property type="match status" value="1"/>
</dbReference>
<organism evidence="4 5">
    <name type="scientific">Deinobacterium chartae</name>
    <dbReference type="NCBI Taxonomy" id="521158"/>
    <lineage>
        <taxon>Bacteria</taxon>
        <taxon>Thermotogati</taxon>
        <taxon>Deinococcota</taxon>
        <taxon>Deinococci</taxon>
        <taxon>Deinococcales</taxon>
        <taxon>Deinococcaceae</taxon>
        <taxon>Deinobacterium</taxon>
    </lineage>
</organism>
<dbReference type="CDD" id="cd07385">
    <property type="entry name" value="MPP_YkuE_C"/>
    <property type="match status" value="1"/>
</dbReference>
<keyword evidence="5" id="KW-1185">Reference proteome</keyword>
<accession>A0A841I2X0</accession>
<dbReference type="AlphaFoldDB" id="A0A841I2X0"/>
<dbReference type="PROSITE" id="PS51318">
    <property type="entry name" value="TAT"/>
    <property type="match status" value="1"/>
</dbReference>
<dbReference type="EMBL" id="JACHHG010000007">
    <property type="protein sequence ID" value="MBB6098698.1"/>
    <property type="molecule type" value="Genomic_DNA"/>
</dbReference>
<dbReference type="InterPro" id="IPR051158">
    <property type="entry name" value="Metallophosphoesterase_sf"/>
</dbReference>
<dbReference type="GO" id="GO:0009245">
    <property type="term" value="P:lipid A biosynthetic process"/>
    <property type="evidence" value="ECO:0007669"/>
    <property type="project" value="TreeGrafter"/>
</dbReference>
<name>A0A841I2X0_9DEIO</name>
<feature type="domain" description="Calcineurin-like phosphoesterase" evidence="3">
    <location>
        <begin position="52"/>
        <end position="228"/>
    </location>
</feature>
<dbReference type="Gene3D" id="3.60.21.10">
    <property type="match status" value="1"/>
</dbReference>
<dbReference type="GO" id="GO:0016020">
    <property type="term" value="C:membrane"/>
    <property type="evidence" value="ECO:0007669"/>
    <property type="project" value="GOC"/>
</dbReference>
<dbReference type="InterPro" id="IPR004843">
    <property type="entry name" value="Calcineurin-like_PHP"/>
</dbReference>
<dbReference type="InterPro" id="IPR006311">
    <property type="entry name" value="TAT_signal"/>
</dbReference>
<sequence length="291" mass="31275">MSERISRRVFLRRTLGGLGVLATLGGGGAVAQVYRFEVNRHRAPLPGLRTPLRVVMLSDLHYGPFIGTGSVRAWVDAALEARPELIVMTGDFVDTDLEGSPRDLIAELSRLRAPLGVWGVWGNHDYGSFGAYVRRWQAAHQEANARLAAFGNALSAAGVRILTNQGVRLRPDLYLAGVDDFWWGRPDLGAALAGAPATGAWLLMSHNPDLLPEVPTRVGLTLSGHTHGGQVRLPLVGALRTASRYGERFVQGFVRGPAPGFVSRGLGVSMLPVRWACAPEVVVLDLEPPAG</sequence>
<dbReference type="RefSeq" id="WP_183987374.1">
    <property type="nucleotide sequence ID" value="NZ_JACHHG010000007.1"/>
</dbReference>
<gene>
    <name evidence="4" type="ORF">HNR42_002133</name>
</gene>
<dbReference type="PANTHER" id="PTHR31302">
    <property type="entry name" value="TRANSMEMBRANE PROTEIN WITH METALLOPHOSPHOESTERASE DOMAIN-RELATED"/>
    <property type="match status" value="1"/>
</dbReference>
<protein>
    <recommendedName>
        <fullName evidence="3">Calcineurin-like phosphoesterase domain-containing protein</fullName>
    </recommendedName>
</protein>
<comment type="caution">
    <text evidence="4">The sequence shown here is derived from an EMBL/GenBank/DDBJ whole genome shotgun (WGS) entry which is preliminary data.</text>
</comment>
<evidence type="ECO:0000256" key="2">
    <source>
        <dbReference type="ARBA" id="ARBA00022801"/>
    </source>
</evidence>
<evidence type="ECO:0000313" key="5">
    <source>
        <dbReference type="Proteomes" id="UP000569951"/>
    </source>
</evidence>
<reference evidence="4 5" key="1">
    <citation type="submission" date="2020-08" db="EMBL/GenBank/DDBJ databases">
        <title>Genomic Encyclopedia of Type Strains, Phase IV (KMG-IV): sequencing the most valuable type-strain genomes for metagenomic binning, comparative biology and taxonomic classification.</title>
        <authorList>
            <person name="Goeker M."/>
        </authorList>
    </citation>
    <scope>NUCLEOTIDE SEQUENCE [LARGE SCALE GENOMIC DNA]</scope>
    <source>
        <strain evidence="4 5">DSM 21458</strain>
    </source>
</reference>